<name>A0A2R8CAQ3_9RHOB</name>
<evidence type="ECO:0000313" key="2">
    <source>
        <dbReference type="EMBL" id="SPJ29511.1"/>
    </source>
</evidence>
<feature type="region of interest" description="Disordered" evidence="1">
    <location>
        <begin position="1"/>
        <end position="68"/>
    </location>
</feature>
<proteinExistence type="predicted"/>
<organism evidence="2 3">
    <name type="scientific">Falsiruegeria mediterranea M17</name>
    <dbReference type="NCBI Taxonomy" id="1200281"/>
    <lineage>
        <taxon>Bacteria</taxon>
        <taxon>Pseudomonadati</taxon>
        <taxon>Pseudomonadota</taxon>
        <taxon>Alphaproteobacteria</taxon>
        <taxon>Rhodobacterales</taxon>
        <taxon>Roseobacteraceae</taxon>
        <taxon>Falsiruegeria</taxon>
    </lineage>
</organism>
<evidence type="ECO:0000256" key="1">
    <source>
        <dbReference type="SAM" id="MobiDB-lite"/>
    </source>
</evidence>
<accession>A0A2R8CAQ3</accession>
<dbReference type="AlphaFoldDB" id="A0A2R8CAQ3"/>
<evidence type="ECO:0000313" key="3">
    <source>
        <dbReference type="Proteomes" id="UP000244898"/>
    </source>
</evidence>
<gene>
    <name evidence="2" type="ORF">TRM7615_03031</name>
</gene>
<protein>
    <submittedName>
        <fullName evidence="2">Uncharacterized protein</fullName>
    </submittedName>
</protein>
<reference evidence="3" key="1">
    <citation type="submission" date="2018-03" db="EMBL/GenBank/DDBJ databases">
        <authorList>
            <person name="Rodrigo-Torres L."/>
            <person name="Arahal R. D."/>
            <person name="Lucena T."/>
        </authorList>
    </citation>
    <scope>NUCLEOTIDE SEQUENCE [LARGE SCALE GENOMIC DNA]</scope>
    <source>
        <strain evidence="3">CECT 7615</strain>
    </source>
</reference>
<keyword evidence="3" id="KW-1185">Reference proteome</keyword>
<sequence>MSIHDGFTSPQGAPTYASFAQQEPGAPGRRGRSPRLPGPTGGGVPQGASTTGGSISEIKEKGRPKRRP</sequence>
<dbReference type="EMBL" id="ONZG01000007">
    <property type="protein sequence ID" value="SPJ29511.1"/>
    <property type="molecule type" value="Genomic_DNA"/>
</dbReference>
<dbReference type="Proteomes" id="UP000244898">
    <property type="component" value="Unassembled WGS sequence"/>
</dbReference>